<dbReference type="InterPro" id="IPR018247">
    <property type="entry name" value="EF_Hand_1_Ca_BS"/>
</dbReference>
<name>A0AA86PP96_9EUKA</name>
<protein>
    <submittedName>
        <fullName evidence="2">Uncharacterized protein</fullName>
    </submittedName>
</protein>
<evidence type="ECO:0000256" key="1">
    <source>
        <dbReference type="SAM" id="Coils"/>
    </source>
</evidence>
<dbReference type="EMBL" id="CATOUU010000697">
    <property type="protein sequence ID" value="CAI9941872.1"/>
    <property type="molecule type" value="Genomic_DNA"/>
</dbReference>
<dbReference type="Proteomes" id="UP001642409">
    <property type="component" value="Unassembled WGS sequence"/>
</dbReference>
<evidence type="ECO:0000313" key="4">
    <source>
        <dbReference type="Proteomes" id="UP001642409"/>
    </source>
</evidence>
<feature type="coiled-coil region" evidence="1">
    <location>
        <begin position="54"/>
        <end position="102"/>
    </location>
</feature>
<reference evidence="2" key="1">
    <citation type="submission" date="2023-06" db="EMBL/GenBank/DDBJ databases">
        <authorList>
            <person name="Kurt Z."/>
        </authorList>
    </citation>
    <scope>NUCLEOTIDE SEQUENCE</scope>
</reference>
<dbReference type="EMBL" id="CAXDID020000030">
    <property type="protein sequence ID" value="CAL5993319.1"/>
    <property type="molecule type" value="Genomic_DNA"/>
</dbReference>
<dbReference type="Gene3D" id="1.20.5.1160">
    <property type="entry name" value="Vasodilator-stimulated phosphoprotein"/>
    <property type="match status" value="1"/>
</dbReference>
<feature type="coiled-coil region" evidence="1">
    <location>
        <begin position="823"/>
        <end position="857"/>
    </location>
</feature>
<reference evidence="3 4" key="2">
    <citation type="submission" date="2024-07" db="EMBL/GenBank/DDBJ databases">
        <authorList>
            <person name="Akdeniz Z."/>
        </authorList>
    </citation>
    <scope>NUCLEOTIDE SEQUENCE [LARGE SCALE GENOMIC DNA]</scope>
</reference>
<feature type="coiled-coil region" evidence="1">
    <location>
        <begin position="496"/>
        <end position="685"/>
    </location>
</feature>
<evidence type="ECO:0000313" key="3">
    <source>
        <dbReference type="EMBL" id="CAL5993319.1"/>
    </source>
</evidence>
<accession>A0AA86PP96</accession>
<feature type="coiled-coil region" evidence="1">
    <location>
        <begin position="886"/>
        <end position="1142"/>
    </location>
</feature>
<organism evidence="2">
    <name type="scientific">Hexamita inflata</name>
    <dbReference type="NCBI Taxonomy" id="28002"/>
    <lineage>
        <taxon>Eukaryota</taxon>
        <taxon>Metamonada</taxon>
        <taxon>Diplomonadida</taxon>
        <taxon>Hexamitidae</taxon>
        <taxon>Hexamitinae</taxon>
        <taxon>Hexamita</taxon>
    </lineage>
</organism>
<feature type="coiled-coil region" evidence="1">
    <location>
        <begin position="155"/>
        <end position="421"/>
    </location>
</feature>
<proteinExistence type="predicted"/>
<dbReference type="PROSITE" id="PS00018">
    <property type="entry name" value="EF_HAND_1"/>
    <property type="match status" value="1"/>
</dbReference>
<keyword evidence="1" id="KW-0175">Coiled coil</keyword>
<keyword evidence="4" id="KW-1185">Reference proteome</keyword>
<evidence type="ECO:0000313" key="2">
    <source>
        <dbReference type="EMBL" id="CAI9941872.1"/>
    </source>
</evidence>
<comment type="caution">
    <text evidence="2">The sequence shown here is derived from an EMBL/GenBank/DDBJ whole genome shotgun (WGS) entry which is preliminary data.</text>
</comment>
<sequence>MQRKSKVACAGCTLSLYPPEEVVPKKKKVIKRAKTTKPATAVPDMQKYLSKELAQVNEAKIAQLQQVIKSLGEELEKYKESYEKCQQAQADLQAQLLKTNAEYAAFQTEAQQSKNQLNQSQYETMVKSAEVTQLKSQLQQQQEYQNVAEQLKISNNKFDKELALKQAENETLKTQLQTLEIQLKKCQSADNSTTQLQQQITNLTIQNERLQFQLENKENDSVQMNKRIENEININKQKEVEITALKNEIEAIKIVKLENVQITKQNEEQKQIQKTFAAQLESKQKEINEVNEKQNELKNKTKTLIETVQKQKVYVTQVENQKEEMKTTFNQQIEMLKQQAQRKLKQALVQNKDEFELQITQLEETNQTLREKYQNLSLKHQQLIDQMAENESQHTASLQQTQQVQTEFRKLTDKMNEVERKSLKKDKIIQQFQSQIQNLSQSTVSGPDFQAKFEQMVEMHTSLRQKLNEAQQSQDEKFLSQSQTTLKNIQELSYQNNQLDKQISILTEHNQELQDKIQRMSATQVELQLRDEQIQSQFSQIQKANYNYLSKNQSLSTEIDQLRQENEQLVEQKASLENKTLELAQKLEFLKGDQKVKEPGQILEFQQISGQYKEHLNLYKAKIEQINRQLVKVQESAQGERQQKQQIQVQLQSKEKEVESLSEKIQELRSQSTDLKNQVNKMQGDLNSYTQFKSEHQNCVDKDEPNRVIKHLEDEIAHLKSELNFAKSLQQSHYQSMLKQQEDIQKAESLHKATSELFENSKQTNKSSLKQTELVTDNLERTSSKQIDALTQRIQYQSDLPPIVTQISNPMSSQEYQDLQTRYDQTLTQIKSLHIQIADLNQQIELIQQENLKLLTKGQSQVQANIENDIVGKISSRYESQIANLISNYEDNLKKQTQLTNTVQQELIRVQTLSDEKEIKFTTFATQIQQLSEENAGLKQTLQNTKEKFQLIKDKALDLKAQRDDLIKESQQQQTQIDVFHTQIAEKDSIQKQIQIQVQQIKEYESIIENLNAQINQQKIQLEALLVSLKDQGAQNQQLQKQMLEMQFTVQNQEQLHQELRYKQDTINHIQEQLNAKHAESSQLNAEISQLKSLLFEIEQKYEQISSQMIPKSNLTVVSQENKDLKEQIAILNTKLTNLELEKFNQQKQFNETLEEKMQLQTITMKLENLHKEEIQRKLTFGFLESKESAEIQQKLNSDFKRWVISTQEFQTIIQQKFIGDKDLKQFVQSYLNVLINKQEVKSSKGLTNILSRTSVLLKEPQQIYSIDLLLNYSDALRLCIFKSLHKININLNQFFKKVQTMAGLILNNLSACTFMATKNPSLNVPRDFSKDKFVTKIDFKAVLKDSMTESYLYSPFINDYLFVKLYFQAVWQQVVQNYSTSEASLIELIKDAVDLSRQTQINMVEKIEITRSGNLQTNQLYKNEELEFSIDLGQQMVILCVILSLRGISFQINDQLNLYYPALIDSETGNILVEAKIKKSM</sequence>
<gene>
    <name evidence="3" type="ORF">HINF_LOCUS13005</name>
    <name evidence="2" type="ORF">HINF_LOCUS29517</name>
</gene>